<keyword evidence="2" id="KW-1185">Reference proteome</keyword>
<dbReference type="KEGG" id="sual:KDD17_05665"/>
<name>A0A975JFC2_9RHOB</name>
<dbReference type="RefSeq" id="WP_212705676.1">
    <property type="nucleotide sequence ID" value="NZ_CP073581.1"/>
</dbReference>
<dbReference type="Proteomes" id="UP000683291">
    <property type="component" value="Chromosome 1"/>
</dbReference>
<evidence type="ECO:0000313" key="2">
    <source>
        <dbReference type="Proteomes" id="UP000683291"/>
    </source>
</evidence>
<dbReference type="AlphaFoldDB" id="A0A975JFC2"/>
<organism evidence="1 2">
    <name type="scientific">Sulfitobacter albidus</name>
    <dbReference type="NCBI Taxonomy" id="2829501"/>
    <lineage>
        <taxon>Bacteria</taxon>
        <taxon>Pseudomonadati</taxon>
        <taxon>Pseudomonadota</taxon>
        <taxon>Alphaproteobacteria</taxon>
        <taxon>Rhodobacterales</taxon>
        <taxon>Roseobacteraceae</taxon>
        <taxon>Sulfitobacter</taxon>
    </lineage>
</organism>
<gene>
    <name evidence="1" type="ORF">KDD17_05665</name>
</gene>
<proteinExistence type="predicted"/>
<protein>
    <submittedName>
        <fullName evidence="1">Uncharacterized protein</fullName>
    </submittedName>
</protein>
<sequence>MSTAVMGDVFGGLTLVVLRAAVLVDFFVDVVIYTASVGFDYLFFQILPNIVSKIQ</sequence>
<reference evidence="1" key="1">
    <citation type="submission" date="2021-04" db="EMBL/GenBank/DDBJ databases">
        <title>Complete genome sequence for Sulfitobacter sp. strain JK7-1.</title>
        <authorList>
            <person name="Park S.-J."/>
        </authorList>
    </citation>
    <scope>NUCLEOTIDE SEQUENCE</scope>
    <source>
        <strain evidence="1">JK7-1</strain>
    </source>
</reference>
<accession>A0A975JFC2</accession>
<evidence type="ECO:0000313" key="1">
    <source>
        <dbReference type="EMBL" id="QUJ77482.1"/>
    </source>
</evidence>
<dbReference type="EMBL" id="CP073581">
    <property type="protein sequence ID" value="QUJ77482.1"/>
    <property type="molecule type" value="Genomic_DNA"/>
</dbReference>